<keyword evidence="3" id="KW-1185">Reference proteome</keyword>
<reference evidence="2" key="1">
    <citation type="journal article" date="2021" name="Nat. Commun.">
        <title>Genetic determinants of endophytism in the Arabidopsis root mycobiome.</title>
        <authorList>
            <person name="Mesny F."/>
            <person name="Miyauchi S."/>
            <person name="Thiergart T."/>
            <person name="Pickel B."/>
            <person name="Atanasova L."/>
            <person name="Karlsson M."/>
            <person name="Huettel B."/>
            <person name="Barry K.W."/>
            <person name="Haridas S."/>
            <person name="Chen C."/>
            <person name="Bauer D."/>
            <person name="Andreopoulos W."/>
            <person name="Pangilinan J."/>
            <person name="LaButti K."/>
            <person name="Riley R."/>
            <person name="Lipzen A."/>
            <person name="Clum A."/>
            <person name="Drula E."/>
            <person name="Henrissat B."/>
            <person name="Kohler A."/>
            <person name="Grigoriev I.V."/>
            <person name="Martin F.M."/>
            <person name="Hacquard S."/>
        </authorList>
    </citation>
    <scope>NUCLEOTIDE SEQUENCE</scope>
    <source>
        <strain evidence="2">MPI-SDFR-AT-0073</strain>
    </source>
</reference>
<name>A0A9P8RLJ8_9PEZI</name>
<gene>
    <name evidence="2" type="ORF">BKA67DRAFT_585373</name>
</gene>
<proteinExistence type="predicted"/>
<evidence type="ECO:0000313" key="3">
    <source>
        <dbReference type="Proteomes" id="UP000758603"/>
    </source>
</evidence>
<dbReference type="SUPFAM" id="SSF48056">
    <property type="entry name" value="Di-copper centre-containing domain"/>
    <property type="match status" value="1"/>
</dbReference>
<dbReference type="InterPro" id="IPR002227">
    <property type="entry name" value="Tyrosinase_Cu-bd"/>
</dbReference>
<organism evidence="2 3">
    <name type="scientific">Truncatella angustata</name>
    <dbReference type="NCBI Taxonomy" id="152316"/>
    <lineage>
        <taxon>Eukaryota</taxon>
        <taxon>Fungi</taxon>
        <taxon>Dikarya</taxon>
        <taxon>Ascomycota</taxon>
        <taxon>Pezizomycotina</taxon>
        <taxon>Sordariomycetes</taxon>
        <taxon>Xylariomycetidae</taxon>
        <taxon>Amphisphaeriales</taxon>
        <taxon>Sporocadaceae</taxon>
        <taxon>Truncatella</taxon>
    </lineage>
</organism>
<evidence type="ECO:0000259" key="1">
    <source>
        <dbReference type="PROSITE" id="PS00497"/>
    </source>
</evidence>
<feature type="domain" description="Tyrosinase copper-binding" evidence="1">
    <location>
        <begin position="7"/>
        <end position="24"/>
    </location>
</feature>
<comment type="caution">
    <text evidence="2">The sequence shown here is derived from an EMBL/GenBank/DDBJ whole genome shotgun (WGS) entry which is preliminary data.</text>
</comment>
<evidence type="ECO:0000313" key="2">
    <source>
        <dbReference type="EMBL" id="KAH6645540.1"/>
    </source>
</evidence>
<dbReference type="InterPro" id="IPR008922">
    <property type="entry name" value="Di-copper_centre_dom_sf"/>
</dbReference>
<sequence length="78" mass="9107">MMTNTIHGNRIFLLWHRYYVWTLEQTMRDECGFGRAFPWWDETLDTGNFSGSFIFTPNFFGPLPTASNGHGTCVMHSR</sequence>
<dbReference type="Pfam" id="PF00264">
    <property type="entry name" value="Tyrosinase"/>
    <property type="match status" value="1"/>
</dbReference>
<dbReference type="Gene3D" id="1.10.1280.10">
    <property type="entry name" value="Di-copper center containing domain from catechol oxidase"/>
    <property type="match status" value="1"/>
</dbReference>
<dbReference type="GeneID" id="70133090"/>
<dbReference type="EMBL" id="JAGPXC010000011">
    <property type="protein sequence ID" value="KAH6645540.1"/>
    <property type="molecule type" value="Genomic_DNA"/>
</dbReference>
<dbReference type="RefSeq" id="XP_045952054.1">
    <property type="nucleotide sequence ID" value="XM_046104199.1"/>
</dbReference>
<dbReference type="AlphaFoldDB" id="A0A9P8RLJ8"/>
<dbReference type="Proteomes" id="UP000758603">
    <property type="component" value="Unassembled WGS sequence"/>
</dbReference>
<dbReference type="OrthoDB" id="6132182at2759"/>
<dbReference type="PROSITE" id="PS00497">
    <property type="entry name" value="TYROSINASE_1"/>
    <property type="match status" value="1"/>
</dbReference>
<protein>
    <recommendedName>
        <fullName evidence="1">Tyrosinase copper-binding domain-containing protein</fullName>
    </recommendedName>
</protein>
<accession>A0A9P8RLJ8</accession>
<dbReference type="GO" id="GO:0016491">
    <property type="term" value="F:oxidoreductase activity"/>
    <property type="evidence" value="ECO:0007669"/>
    <property type="project" value="InterPro"/>
</dbReference>